<dbReference type="RefSeq" id="WP_123914103.1">
    <property type="nucleotide sequence ID" value="NZ_RKRA01000001.1"/>
</dbReference>
<protein>
    <recommendedName>
        <fullName evidence="3">Glycosyl transferase family 2</fullName>
    </recommendedName>
</protein>
<dbReference type="InterPro" id="IPR029044">
    <property type="entry name" value="Nucleotide-diphossugar_trans"/>
</dbReference>
<dbReference type="OrthoDB" id="5465469at2"/>
<dbReference type="SUPFAM" id="SSF53448">
    <property type="entry name" value="Nucleotide-diphospho-sugar transferases"/>
    <property type="match status" value="1"/>
</dbReference>
<gene>
    <name evidence="1" type="ORF">EDD32_0362</name>
</gene>
<organism evidence="1 2">
    <name type="scientific">Georgenia muralis</name>
    <dbReference type="NCBI Taxonomy" id="154117"/>
    <lineage>
        <taxon>Bacteria</taxon>
        <taxon>Bacillati</taxon>
        <taxon>Actinomycetota</taxon>
        <taxon>Actinomycetes</taxon>
        <taxon>Micrococcales</taxon>
        <taxon>Bogoriellaceae</taxon>
        <taxon>Georgenia</taxon>
    </lineage>
</organism>
<sequence length="304" mass="33750">MRGSDGPRPRRSARARGPGWEGLAARTSRRLTTTLRQARLEIRNRLTRAPVTGTADVVVSMTSYGRRTAAVHLALESIGRGTVRPRRLQLWLTEDELASGLPAPLRRLRARGLEILPTADLGPHKKYYPYVAAQERHTAPLVTADDDALYPRYWLERLLTAYGSRPDEVSCFRANVMGFSGDVPRPYAQWQACTSTEASLAHLMTGVGGVLYPPELLVDLRTLGTGFLDVAPSADDLWLHHAALRRGMRVRQVVGRRLDFPPVLRSQRSTLTRENVAGGQNDRIVARLYSPSDLALIRADSRDG</sequence>
<evidence type="ECO:0000313" key="2">
    <source>
        <dbReference type="Proteomes" id="UP000280726"/>
    </source>
</evidence>
<dbReference type="Proteomes" id="UP000280726">
    <property type="component" value="Unassembled WGS sequence"/>
</dbReference>
<evidence type="ECO:0008006" key="3">
    <source>
        <dbReference type="Google" id="ProtNLM"/>
    </source>
</evidence>
<accession>A0A3N4ZJ79</accession>
<proteinExistence type="predicted"/>
<keyword evidence="2" id="KW-1185">Reference proteome</keyword>
<comment type="caution">
    <text evidence="1">The sequence shown here is derived from an EMBL/GenBank/DDBJ whole genome shotgun (WGS) entry which is preliminary data.</text>
</comment>
<evidence type="ECO:0000313" key="1">
    <source>
        <dbReference type="EMBL" id="RPF25948.1"/>
    </source>
</evidence>
<reference evidence="1 2" key="1">
    <citation type="submission" date="2018-11" db="EMBL/GenBank/DDBJ databases">
        <title>Sequencing the genomes of 1000 actinobacteria strains.</title>
        <authorList>
            <person name="Klenk H.-P."/>
        </authorList>
    </citation>
    <scope>NUCLEOTIDE SEQUENCE [LARGE SCALE GENOMIC DNA]</scope>
    <source>
        <strain evidence="1 2">DSM 14418</strain>
    </source>
</reference>
<dbReference type="EMBL" id="RKRA01000001">
    <property type="protein sequence ID" value="RPF25948.1"/>
    <property type="molecule type" value="Genomic_DNA"/>
</dbReference>
<dbReference type="AlphaFoldDB" id="A0A3N4ZJ79"/>
<name>A0A3N4ZJ79_9MICO</name>